<feature type="domain" description="S-adenosylmethionine-dependent methyltransferase" evidence="5">
    <location>
        <begin position="79"/>
        <end position="245"/>
    </location>
</feature>
<dbReference type="AlphaFoldDB" id="A0AAE0BDY3"/>
<dbReference type="InterPro" id="IPR029063">
    <property type="entry name" value="SAM-dependent_MTases_sf"/>
</dbReference>
<evidence type="ECO:0000259" key="5">
    <source>
        <dbReference type="Pfam" id="PF10672"/>
    </source>
</evidence>
<sequence>MLLCLYCFTQAEYYEIIQTAGPGHVIRHRQVITKALRDITGVSDIIWRVADVMRLEGLEEREAESSDDALDDVPQEDSEAVGDTQIMDRGIKYWVNGKSQKTGFYCDQRESRARVRELSAGKRVLDLCCYSGGFALNAAMGGAESVVAVDSSGPALDIARANATLNGVEGICRFEKADCAKFMKAAAAAGDLFDIVVLDPPKLAPTRGSLRKARHKYRTLNALAMRLVPPGGLLMTCSCSGAMTQSGEFVDVVKEASVQVRRDITLLRKAGAAPCHTVTHWSL</sequence>
<dbReference type="Gene3D" id="3.40.50.150">
    <property type="entry name" value="Vaccinia Virus protein VP39"/>
    <property type="match status" value="1"/>
</dbReference>
<keyword evidence="3" id="KW-0949">S-adenosyl-L-methionine</keyword>
<dbReference type="SUPFAM" id="SSF53335">
    <property type="entry name" value="S-adenosyl-L-methionine-dependent methyltransferases"/>
    <property type="match status" value="1"/>
</dbReference>
<evidence type="ECO:0000313" key="7">
    <source>
        <dbReference type="Proteomes" id="UP001190700"/>
    </source>
</evidence>
<keyword evidence="7" id="KW-1185">Reference proteome</keyword>
<protein>
    <recommendedName>
        <fullName evidence="5">S-adenosylmethionine-dependent methyltransferase domain-containing protein</fullName>
    </recommendedName>
</protein>
<feature type="region of interest" description="Disordered" evidence="4">
    <location>
        <begin position="62"/>
        <end position="81"/>
    </location>
</feature>
<dbReference type="PANTHER" id="PTHR42873:SF1">
    <property type="entry name" value="S-ADENOSYLMETHIONINE-DEPENDENT METHYLTRANSFERASE DOMAIN-CONTAINING PROTEIN"/>
    <property type="match status" value="1"/>
</dbReference>
<evidence type="ECO:0000256" key="2">
    <source>
        <dbReference type="ARBA" id="ARBA00022679"/>
    </source>
</evidence>
<dbReference type="Proteomes" id="UP001190700">
    <property type="component" value="Unassembled WGS sequence"/>
</dbReference>
<dbReference type="CDD" id="cd02440">
    <property type="entry name" value="AdoMet_MTases"/>
    <property type="match status" value="1"/>
</dbReference>
<keyword evidence="1" id="KW-0489">Methyltransferase</keyword>
<evidence type="ECO:0000256" key="4">
    <source>
        <dbReference type="SAM" id="MobiDB-lite"/>
    </source>
</evidence>
<gene>
    <name evidence="6" type="ORF">CYMTET_55801</name>
</gene>
<dbReference type="GO" id="GO:0008168">
    <property type="term" value="F:methyltransferase activity"/>
    <property type="evidence" value="ECO:0007669"/>
    <property type="project" value="UniProtKB-KW"/>
</dbReference>
<evidence type="ECO:0000313" key="6">
    <source>
        <dbReference type="EMBL" id="KAK3233929.1"/>
    </source>
</evidence>
<name>A0AAE0BDY3_9CHLO</name>
<organism evidence="6 7">
    <name type="scientific">Cymbomonas tetramitiformis</name>
    <dbReference type="NCBI Taxonomy" id="36881"/>
    <lineage>
        <taxon>Eukaryota</taxon>
        <taxon>Viridiplantae</taxon>
        <taxon>Chlorophyta</taxon>
        <taxon>Pyramimonadophyceae</taxon>
        <taxon>Pyramimonadales</taxon>
        <taxon>Pyramimonadaceae</taxon>
        <taxon>Cymbomonas</taxon>
    </lineage>
</organism>
<keyword evidence="2" id="KW-0808">Transferase</keyword>
<dbReference type="InterPro" id="IPR019614">
    <property type="entry name" value="SAM-dep_methyl-trfase"/>
</dbReference>
<dbReference type="PANTHER" id="PTHR42873">
    <property type="entry name" value="RIBOSOMAL RNA LARGE SUBUNIT METHYLTRANSFERASE"/>
    <property type="match status" value="1"/>
</dbReference>
<comment type="caution">
    <text evidence="6">The sequence shown here is derived from an EMBL/GenBank/DDBJ whole genome shotgun (WGS) entry which is preliminary data.</text>
</comment>
<proteinExistence type="predicted"/>
<dbReference type="GO" id="GO:0032259">
    <property type="term" value="P:methylation"/>
    <property type="evidence" value="ECO:0007669"/>
    <property type="project" value="UniProtKB-KW"/>
</dbReference>
<feature type="compositionally biased region" description="Acidic residues" evidence="4">
    <location>
        <begin position="65"/>
        <end position="80"/>
    </location>
</feature>
<dbReference type="Pfam" id="PF10672">
    <property type="entry name" value="Methyltrans_SAM"/>
    <property type="match status" value="1"/>
</dbReference>
<dbReference type="EMBL" id="LGRX02035602">
    <property type="protein sequence ID" value="KAK3233929.1"/>
    <property type="molecule type" value="Genomic_DNA"/>
</dbReference>
<evidence type="ECO:0000256" key="3">
    <source>
        <dbReference type="ARBA" id="ARBA00022691"/>
    </source>
</evidence>
<evidence type="ECO:0000256" key="1">
    <source>
        <dbReference type="ARBA" id="ARBA00022603"/>
    </source>
</evidence>
<accession>A0AAE0BDY3</accession>
<reference evidence="6 7" key="1">
    <citation type="journal article" date="2015" name="Genome Biol. Evol.">
        <title>Comparative Genomics of a Bacterivorous Green Alga Reveals Evolutionary Causalities and Consequences of Phago-Mixotrophic Mode of Nutrition.</title>
        <authorList>
            <person name="Burns J.A."/>
            <person name="Paasch A."/>
            <person name="Narechania A."/>
            <person name="Kim E."/>
        </authorList>
    </citation>
    <scope>NUCLEOTIDE SEQUENCE [LARGE SCALE GENOMIC DNA]</scope>
    <source>
        <strain evidence="6 7">PLY_AMNH</strain>
    </source>
</reference>